<feature type="domain" description="3'-5' exonuclease" evidence="9">
    <location>
        <begin position="29"/>
        <end position="191"/>
    </location>
</feature>
<feature type="compositionally biased region" description="Basic and acidic residues" evidence="8">
    <location>
        <begin position="235"/>
        <end position="267"/>
    </location>
</feature>
<dbReference type="GO" id="GO:0006139">
    <property type="term" value="P:nucleobase-containing compound metabolic process"/>
    <property type="evidence" value="ECO:0007669"/>
    <property type="project" value="InterPro"/>
</dbReference>
<keyword evidence="3" id="KW-0378">Hydrolase</keyword>
<evidence type="ECO:0000256" key="1">
    <source>
        <dbReference type="ARBA" id="ARBA00022722"/>
    </source>
</evidence>
<evidence type="ECO:0000313" key="10">
    <source>
        <dbReference type="EMBL" id="MDX4952717.1"/>
    </source>
</evidence>
<dbReference type="InterPro" id="IPR012337">
    <property type="entry name" value="RNaseH-like_sf"/>
</dbReference>
<evidence type="ECO:0000256" key="4">
    <source>
        <dbReference type="ARBA" id="ARBA00022839"/>
    </source>
</evidence>
<evidence type="ECO:0000256" key="7">
    <source>
        <dbReference type="ARBA" id="ARBA00042761"/>
    </source>
</evidence>
<evidence type="ECO:0000259" key="9">
    <source>
        <dbReference type="Pfam" id="PF01612"/>
    </source>
</evidence>
<comment type="caution">
    <text evidence="10">The sequence shown here is derived from an EMBL/GenBank/DDBJ whole genome shotgun (WGS) entry which is preliminary data.</text>
</comment>
<dbReference type="AlphaFoldDB" id="A0AAJ2QZV5"/>
<feature type="compositionally biased region" description="Low complexity" evidence="8">
    <location>
        <begin position="268"/>
        <end position="283"/>
    </location>
</feature>
<keyword evidence="2" id="KW-0479">Metal-binding</keyword>
<feature type="region of interest" description="Disordered" evidence="8">
    <location>
        <begin position="200"/>
        <end position="297"/>
    </location>
</feature>
<keyword evidence="4 10" id="KW-0269">Exonuclease</keyword>
<reference evidence="10" key="1">
    <citation type="submission" date="2023-11" db="EMBL/GenBank/DDBJ databases">
        <title>Identification and selenium tolerance of Delftia acidovorans R3-25.</title>
        <authorList>
            <person name="Zhang S."/>
            <person name="Liu Y."/>
            <person name="Guo Y."/>
        </authorList>
    </citation>
    <scope>NUCLEOTIDE SEQUENCE</scope>
    <source>
        <strain evidence="10">R3-25</strain>
    </source>
</reference>
<dbReference type="RefSeq" id="WP_319072005.1">
    <property type="nucleotide sequence ID" value="NZ_JAWWMZ010000002.1"/>
</dbReference>
<dbReference type="EMBL" id="JAWWMZ010000002">
    <property type="protein sequence ID" value="MDX4952717.1"/>
    <property type="molecule type" value="Genomic_DNA"/>
</dbReference>
<dbReference type="Proteomes" id="UP001287445">
    <property type="component" value="Unassembled WGS sequence"/>
</dbReference>
<proteinExistence type="predicted"/>
<evidence type="ECO:0000256" key="8">
    <source>
        <dbReference type="SAM" id="MobiDB-lite"/>
    </source>
</evidence>
<dbReference type="InterPro" id="IPR002562">
    <property type="entry name" value="3'-5'_exonuclease_dom"/>
</dbReference>
<dbReference type="CDD" id="cd06141">
    <property type="entry name" value="WRN_exo"/>
    <property type="match status" value="1"/>
</dbReference>
<evidence type="ECO:0000313" key="11">
    <source>
        <dbReference type="Proteomes" id="UP001287445"/>
    </source>
</evidence>
<evidence type="ECO:0000256" key="5">
    <source>
        <dbReference type="ARBA" id="ARBA00022842"/>
    </source>
</evidence>
<keyword evidence="5" id="KW-0460">Magnesium</keyword>
<evidence type="ECO:0000256" key="2">
    <source>
        <dbReference type="ARBA" id="ARBA00022723"/>
    </source>
</evidence>
<dbReference type="InterPro" id="IPR051132">
    <property type="entry name" value="3-5_Exonuclease_domain"/>
</dbReference>
<sequence length="297" mass="32004">MPRLHAPSKDDSRLLPPFAALPERCIHVPATDAEFAAARAALMAAPVLGFDTESKPLFHVHQTDTGPHVVQLATCDQAWLLQLHHAQARALAADVLASESICKAGFGLDHDRSALPARLGVALHNVIDLDRVFKRHGYASSVGVRAAVALVLGQNFHKSKKISTSNWAAPQLSLAQRHYAANDAHGAAMVHAALPAWEQRQPAVAERPSRPARPAPEPRGPGSSSGPRGPRRAHAPREQEPPREPHVSHEQHVSHKPHEPHEPHAPRESSAPRSSPRPSRTPRLLQAPVTPGKPSPG</sequence>
<protein>
    <recommendedName>
        <fullName evidence="6">3'-5' exonuclease</fullName>
    </recommendedName>
    <alternativeName>
        <fullName evidence="7">Werner Syndrome-like exonuclease</fullName>
    </alternativeName>
</protein>
<dbReference type="GO" id="GO:0008408">
    <property type="term" value="F:3'-5' exonuclease activity"/>
    <property type="evidence" value="ECO:0007669"/>
    <property type="project" value="InterPro"/>
</dbReference>
<name>A0AAJ2QZV5_DELAC</name>
<dbReference type="Pfam" id="PF01612">
    <property type="entry name" value="DNA_pol_A_exo1"/>
    <property type="match status" value="1"/>
</dbReference>
<keyword evidence="1" id="KW-0540">Nuclease</keyword>
<dbReference type="SUPFAM" id="SSF53098">
    <property type="entry name" value="Ribonuclease H-like"/>
    <property type="match status" value="1"/>
</dbReference>
<accession>A0AAJ2QZV5</accession>
<evidence type="ECO:0000256" key="6">
    <source>
        <dbReference type="ARBA" id="ARBA00040531"/>
    </source>
</evidence>
<dbReference type="GO" id="GO:0003676">
    <property type="term" value="F:nucleic acid binding"/>
    <property type="evidence" value="ECO:0007669"/>
    <property type="project" value="InterPro"/>
</dbReference>
<dbReference type="PANTHER" id="PTHR13620">
    <property type="entry name" value="3-5 EXONUCLEASE"/>
    <property type="match status" value="1"/>
</dbReference>
<dbReference type="Gene3D" id="3.30.420.10">
    <property type="entry name" value="Ribonuclease H-like superfamily/Ribonuclease H"/>
    <property type="match status" value="1"/>
</dbReference>
<dbReference type="GO" id="GO:0046872">
    <property type="term" value="F:metal ion binding"/>
    <property type="evidence" value="ECO:0007669"/>
    <property type="project" value="UniProtKB-KW"/>
</dbReference>
<gene>
    <name evidence="10" type="ORF">SGN30_04690</name>
</gene>
<dbReference type="InterPro" id="IPR036397">
    <property type="entry name" value="RNaseH_sf"/>
</dbReference>
<organism evidence="10 11">
    <name type="scientific">Delftia acidovorans</name>
    <name type="common">Pseudomonas acidovorans</name>
    <name type="synonym">Comamonas acidovorans</name>
    <dbReference type="NCBI Taxonomy" id="80866"/>
    <lineage>
        <taxon>Bacteria</taxon>
        <taxon>Pseudomonadati</taxon>
        <taxon>Pseudomonadota</taxon>
        <taxon>Betaproteobacteria</taxon>
        <taxon>Burkholderiales</taxon>
        <taxon>Comamonadaceae</taxon>
        <taxon>Delftia</taxon>
    </lineage>
</organism>
<evidence type="ECO:0000256" key="3">
    <source>
        <dbReference type="ARBA" id="ARBA00022801"/>
    </source>
</evidence>
<dbReference type="PANTHER" id="PTHR13620:SF109">
    <property type="entry name" value="3'-5' EXONUCLEASE"/>
    <property type="match status" value="1"/>
</dbReference>